<organism evidence="2 3">
    <name type="scientific">Fructobacillus apis</name>
    <dbReference type="NCBI Taxonomy" id="2935017"/>
    <lineage>
        <taxon>Bacteria</taxon>
        <taxon>Bacillati</taxon>
        <taxon>Bacillota</taxon>
        <taxon>Bacilli</taxon>
        <taxon>Lactobacillales</taxon>
        <taxon>Lactobacillaceae</taxon>
        <taxon>Fructobacillus</taxon>
    </lineage>
</organism>
<dbReference type="Proteomes" id="UP001523234">
    <property type="component" value="Unassembled WGS sequence"/>
</dbReference>
<dbReference type="PANTHER" id="PTHR40588">
    <property type="entry name" value="MRNA INTERFERASE TOXIN YAFQ"/>
    <property type="match status" value="1"/>
</dbReference>
<dbReference type="Pfam" id="PF15738">
    <property type="entry name" value="YafQ_toxin"/>
    <property type="match status" value="1"/>
</dbReference>
<dbReference type="Gene3D" id="3.30.2310.20">
    <property type="entry name" value="RelE-like"/>
    <property type="match status" value="1"/>
</dbReference>
<dbReference type="SUPFAM" id="SSF143011">
    <property type="entry name" value="RelE-like"/>
    <property type="match status" value="1"/>
</dbReference>
<comment type="caution">
    <text evidence="2">The sequence shown here is derived from an EMBL/GenBank/DDBJ whole genome shotgun (WGS) entry which is preliminary data.</text>
</comment>
<gene>
    <name evidence="2" type="ORF">NFX39_00340</name>
</gene>
<evidence type="ECO:0000313" key="3">
    <source>
        <dbReference type="Proteomes" id="UP001523234"/>
    </source>
</evidence>
<name>A0ABT0ZNH6_9LACO</name>
<evidence type="ECO:0000256" key="1">
    <source>
        <dbReference type="ARBA" id="ARBA00022649"/>
    </source>
</evidence>
<dbReference type="NCBIfam" id="TIGR02385">
    <property type="entry name" value="RelE_StbE"/>
    <property type="match status" value="1"/>
</dbReference>
<dbReference type="RefSeq" id="WP_252441952.1">
    <property type="nucleotide sequence ID" value="NZ_JAMWYK010000001.1"/>
</dbReference>
<keyword evidence="1" id="KW-1277">Toxin-antitoxin system</keyword>
<keyword evidence="3" id="KW-1185">Reference proteome</keyword>
<dbReference type="InterPro" id="IPR004386">
    <property type="entry name" value="Toxin_YafQ-like"/>
</dbReference>
<sequence length="103" mass="12302">MKYKTTEKFDRDVRRLMKVDPSISKEAFEILDLLCEEMDVPDALRNHRLRENWQDFFECHVRTPIHGQKPHEGNDVLLIYRIRLRDSLLVAVRLGSHRVLFGK</sequence>
<dbReference type="InterPro" id="IPR035093">
    <property type="entry name" value="RelE/ParE_toxin_dom_sf"/>
</dbReference>
<accession>A0ABT0ZNH6</accession>
<evidence type="ECO:0000313" key="2">
    <source>
        <dbReference type="EMBL" id="MCO0831544.1"/>
    </source>
</evidence>
<protein>
    <submittedName>
        <fullName evidence="2">Type II toxin-antitoxin system YafQ family toxin</fullName>
    </submittedName>
</protein>
<proteinExistence type="predicted"/>
<dbReference type="PANTHER" id="PTHR40588:SF1">
    <property type="entry name" value="MRNA INTERFERASE TOXIN YAFQ"/>
    <property type="match status" value="1"/>
</dbReference>
<dbReference type="InterPro" id="IPR007712">
    <property type="entry name" value="RelE/ParE_toxin"/>
</dbReference>
<dbReference type="EMBL" id="JAMWYK010000001">
    <property type="protein sequence ID" value="MCO0831544.1"/>
    <property type="molecule type" value="Genomic_DNA"/>
</dbReference>
<reference evidence="2 3" key="1">
    <citation type="submission" date="2022-06" db="EMBL/GenBank/DDBJ databases">
        <title>Fructobacillus taiwanensis sp. nov., isolated from the honeybee.</title>
        <authorList>
            <person name="Chen Y.-S."/>
            <person name="Wang L.-T."/>
            <person name="Lee Y.-S."/>
            <person name="Chang Y.-C."/>
            <person name="Wu H.-C."/>
            <person name="Liao C.-Y."/>
            <person name="Chen W.-H."/>
            <person name="Deng J.-N."/>
            <person name="Wang Y.-H."/>
        </authorList>
    </citation>
    <scope>NUCLEOTIDE SEQUENCE [LARGE SCALE GENOMIC DNA]</scope>
    <source>
        <strain evidence="2 3">W13</strain>
    </source>
</reference>